<accession>A0A4P9K5B8</accession>
<dbReference type="OrthoDB" id="5506246at2"/>
<dbReference type="GO" id="GO:0030026">
    <property type="term" value="P:intracellular manganese ion homeostasis"/>
    <property type="evidence" value="ECO:0007669"/>
    <property type="project" value="InterPro"/>
</dbReference>
<feature type="transmembrane region" description="Helical" evidence="5">
    <location>
        <begin position="194"/>
        <end position="215"/>
    </location>
</feature>
<dbReference type="InterPro" id="IPR008217">
    <property type="entry name" value="Ccc1_fam"/>
</dbReference>
<dbReference type="RefSeq" id="WP_138564658.1">
    <property type="nucleotide sequence ID" value="NZ_CP040602.1"/>
</dbReference>
<keyword evidence="2 5" id="KW-0812">Transmembrane</keyword>
<feature type="transmembrane region" description="Helical" evidence="5">
    <location>
        <begin position="47"/>
        <end position="73"/>
    </location>
</feature>
<evidence type="ECO:0000313" key="6">
    <source>
        <dbReference type="EMBL" id="QCU89981.1"/>
    </source>
</evidence>
<dbReference type="GO" id="GO:0005384">
    <property type="term" value="F:manganese ion transmembrane transporter activity"/>
    <property type="evidence" value="ECO:0007669"/>
    <property type="project" value="InterPro"/>
</dbReference>
<evidence type="ECO:0008006" key="8">
    <source>
        <dbReference type="Google" id="ProtNLM"/>
    </source>
</evidence>
<comment type="subcellular location">
    <subcellularLocation>
        <location evidence="1">Endomembrane system</location>
        <topology evidence="1">Multi-pass membrane protein</topology>
    </subcellularLocation>
</comment>
<dbReference type="Proteomes" id="UP000304864">
    <property type="component" value="Chromosome"/>
</dbReference>
<sequence>MNDKKRTPELEHSHKPEAVAQRLQNTSADNVFSDAVLGGIDGCVTTFAIVSAAVGAGFSATVAIILGFANLIADGFSMAVSNYEAHQAKQQYREHLKKTEAQHIKLIPEGEKEEVRQIYAQKGFSGNQLEEIVATITADDNLWIETMLREEYGLQAVDKSPRQAALATFIAFVMVGTIPLIPLFITSLNIHMQFLYSSLLAAMMFFMIGSVKGFYVHQPIFKSGIKTLLTGGSAASLAFLTGYVLQNYLLSAG</sequence>
<evidence type="ECO:0000256" key="4">
    <source>
        <dbReference type="ARBA" id="ARBA00023136"/>
    </source>
</evidence>
<evidence type="ECO:0000256" key="3">
    <source>
        <dbReference type="ARBA" id="ARBA00022989"/>
    </source>
</evidence>
<evidence type="ECO:0000256" key="2">
    <source>
        <dbReference type="ARBA" id="ARBA00022692"/>
    </source>
</evidence>
<keyword evidence="4 5" id="KW-0472">Membrane</keyword>
<keyword evidence="3 5" id="KW-1133">Transmembrane helix</keyword>
<gene>
    <name evidence="6" type="ORF">FE785_04705</name>
</gene>
<dbReference type="EMBL" id="CP040602">
    <property type="protein sequence ID" value="QCU89981.1"/>
    <property type="molecule type" value="Genomic_DNA"/>
</dbReference>
<feature type="transmembrane region" description="Helical" evidence="5">
    <location>
        <begin position="164"/>
        <end position="188"/>
    </location>
</feature>
<dbReference type="GO" id="GO:0012505">
    <property type="term" value="C:endomembrane system"/>
    <property type="evidence" value="ECO:0007669"/>
    <property type="project" value="UniProtKB-SubCell"/>
</dbReference>
<organism evidence="6 7">
    <name type="scientific">Thiomicrorhabdus sediminis</name>
    <dbReference type="NCBI Taxonomy" id="2580412"/>
    <lineage>
        <taxon>Bacteria</taxon>
        <taxon>Pseudomonadati</taxon>
        <taxon>Pseudomonadota</taxon>
        <taxon>Gammaproteobacteria</taxon>
        <taxon>Thiotrichales</taxon>
        <taxon>Piscirickettsiaceae</taxon>
        <taxon>Thiomicrorhabdus</taxon>
    </lineage>
</organism>
<dbReference type="Pfam" id="PF01988">
    <property type="entry name" value="VIT1"/>
    <property type="match status" value="1"/>
</dbReference>
<dbReference type="PANTHER" id="PTHR31851">
    <property type="entry name" value="FE(2+)/MN(2+) TRANSPORTER PCL1"/>
    <property type="match status" value="1"/>
</dbReference>
<dbReference type="KEGG" id="thig:FE785_04705"/>
<name>A0A4P9K5B8_9GAMM</name>
<feature type="transmembrane region" description="Helical" evidence="5">
    <location>
        <begin position="227"/>
        <end position="245"/>
    </location>
</feature>
<proteinExistence type="predicted"/>
<dbReference type="AlphaFoldDB" id="A0A4P9K5B8"/>
<keyword evidence="7" id="KW-1185">Reference proteome</keyword>
<reference evidence="6 7" key="1">
    <citation type="submission" date="2019-05" db="EMBL/GenBank/DDBJ databases">
        <title>Thiomicrorhabdus sediminis sp. nov, a novel sulfur-oxidizing bacterium isolated from coastal sediment.</title>
        <authorList>
            <person name="Liu X."/>
        </authorList>
    </citation>
    <scope>NUCLEOTIDE SEQUENCE [LARGE SCALE GENOMIC DNA]</scope>
    <source>
        <strain evidence="6 7">G1</strain>
    </source>
</reference>
<evidence type="ECO:0000256" key="5">
    <source>
        <dbReference type="SAM" id="Phobius"/>
    </source>
</evidence>
<protein>
    <recommendedName>
        <fullName evidence="8">TIGR00267 family protein</fullName>
    </recommendedName>
</protein>
<evidence type="ECO:0000256" key="1">
    <source>
        <dbReference type="ARBA" id="ARBA00004127"/>
    </source>
</evidence>
<evidence type="ECO:0000313" key="7">
    <source>
        <dbReference type="Proteomes" id="UP000304864"/>
    </source>
</evidence>